<feature type="transmembrane region" description="Helical" evidence="19">
    <location>
        <begin position="680"/>
        <end position="701"/>
    </location>
</feature>
<dbReference type="InterPro" id="IPR023299">
    <property type="entry name" value="ATPase_P-typ_cyto_dom_N"/>
</dbReference>
<dbReference type="InterPro" id="IPR023298">
    <property type="entry name" value="ATPase_P-typ_TM_dom_sf"/>
</dbReference>
<dbReference type="InterPro" id="IPR036163">
    <property type="entry name" value="HMA_dom_sf"/>
</dbReference>
<proteinExistence type="inferred from homology"/>
<dbReference type="InterPro" id="IPR059000">
    <property type="entry name" value="ATPase_P-type_domA"/>
</dbReference>
<dbReference type="InterPro" id="IPR008250">
    <property type="entry name" value="ATPase_P-typ_transduc_dom_A_sf"/>
</dbReference>
<feature type="region of interest" description="Disordered" evidence="18">
    <location>
        <begin position="761"/>
        <end position="786"/>
    </location>
</feature>
<feature type="transmembrane region" description="Helical" evidence="19">
    <location>
        <begin position="405"/>
        <end position="427"/>
    </location>
</feature>
<evidence type="ECO:0000256" key="19">
    <source>
        <dbReference type="SAM" id="Phobius"/>
    </source>
</evidence>
<dbReference type="GO" id="GO:0016020">
    <property type="term" value="C:membrane"/>
    <property type="evidence" value="ECO:0007669"/>
    <property type="project" value="InterPro"/>
</dbReference>
<name>A0A9P6QX78_9FUNG</name>
<keyword evidence="6" id="KW-0479">Metal-binding</keyword>
<evidence type="ECO:0000259" key="20">
    <source>
        <dbReference type="PROSITE" id="PS50846"/>
    </source>
</evidence>
<keyword evidence="4" id="KW-0813">Transport</keyword>
<dbReference type="InterPro" id="IPR036412">
    <property type="entry name" value="HAD-like_sf"/>
</dbReference>
<dbReference type="Gene3D" id="2.70.150.10">
    <property type="entry name" value="Calcium-transporting ATPase, cytoplasmic transduction domain A"/>
    <property type="match status" value="1"/>
</dbReference>
<evidence type="ECO:0000256" key="11">
    <source>
        <dbReference type="ARBA" id="ARBA00022842"/>
    </source>
</evidence>
<dbReference type="SUPFAM" id="SSF55008">
    <property type="entry name" value="HMA, heavy metal-associated domain"/>
    <property type="match status" value="3"/>
</dbReference>
<dbReference type="SUPFAM" id="SSF56784">
    <property type="entry name" value="HAD-like"/>
    <property type="match status" value="1"/>
</dbReference>
<comment type="similarity">
    <text evidence="2">Belongs to the cation transport ATPase (P-type) (TC 3.A.3) family. Type IB subfamily.</text>
</comment>
<keyword evidence="11" id="KW-0460">Magnesium</keyword>
<evidence type="ECO:0000256" key="16">
    <source>
        <dbReference type="ARBA" id="ARBA00023136"/>
    </source>
</evidence>
<dbReference type="GO" id="GO:0005524">
    <property type="term" value="F:ATP binding"/>
    <property type="evidence" value="ECO:0007669"/>
    <property type="project" value="UniProtKB-KW"/>
</dbReference>
<evidence type="ECO:0000256" key="3">
    <source>
        <dbReference type="ARBA" id="ARBA00012517"/>
    </source>
</evidence>
<dbReference type="OrthoDB" id="432719at2759"/>
<feature type="transmembrane region" description="Helical" evidence="19">
    <location>
        <begin position="448"/>
        <end position="470"/>
    </location>
</feature>
<feature type="transmembrane region" description="Helical" evidence="19">
    <location>
        <begin position="1066"/>
        <end position="1088"/>
    </location>
</feature>
<feature type="transmembrane region" description="Helical" evidence="19">
    <location>
        <begin position="476"/>
        <end position="497"/>
    </location>
</feature>
<keyword evidence="16 19" id="KW-0472">Membrane</keyword>
<dbReference type="FunFam" id="3.40.50.1000:FF:000144">
    <property type="entry name" value="copper-transporting ATPase 1 isoform X2"/>
    <property type="match status" value="1"/>
</dbReference>
<evidence type="ECO:0000256" key="1">
    <source>
        <dbReference type="ARBA" id="ARBA00004127"/>
    </source>
</evidence>
<dbReference type="PROSITE" id="PS00154">
    <property type="entry name" value="ATPASE_E1_E2"/>
    <property type="match status" value="1"/>
</dbReference>
<sequence length="1164" mass="124497">MASQDQEHLLLFDGVDDWDEFEKKVDASLAKDNSKSTSEQSEQQHTPGKITLPVIGMTCMSCVNAITSVLSSSPGVTDIKVSLKQEQAVVEYDPSTIQPGQIKEAIEDCGFDVPFDTQPLDLIDTVAAGSTTFSTASTIVSSGTPPPQQPSARFLNAAQQQQYMNSPRSPIPTAHDNNNTDTLKSKQQHPLTSSHGILSKALNNGPTKSAQLSIQGMTCASCVASIEKSLKNAPGLVFIKVALLAERATIEYIEGETTPREIADLIDDIGFEASPIVEKRKDQVDLQVFGMTCASCVNSIEGELRKTPGIISANVSLTLQAAKVEFDNTVLGARDIVEKIEDMGFDALLSGKSQSAQIESLGRKKEVAEWKSALIFSFIFAFPVFVISMILPMCEWGQSIYNMPLFFGTVLGDVSAFFLTIPVQFGIGMRFIISAYKSLKHGVATMDVLISLGTLSAFTFSTFSLLYSMFDPQHRQASVFFDTSSMLITFVTFGRYLENMAKGETSAALSKLMCLTPSTCTIYVIDPKTGERTSEKKIPSELVQKGDIIKIVPGDKIPTDGVVISGQSTVDESMVTGEAEPISKTAGSQVIGGTVNGLGTFDMEAVRVGSETALAQIVQLVEDAQTSKAPIQAYADKIAGYFVPTVILMAMLTFLVWMVISHTMVEEKLPMMFTHEPSKFVACLKLCISVIVVACPCALGLSTPTAVMVGTGVGAQHGILIKSGNALEAAHKVTKVVFDKTGTLTIGKLVVASWNIYKPSSNSNAPGSPTSPGSPPTLVPGLENGSFNPHATMSDQDFFRIVGAAESASEHPLGRAIGEYAKELLKVSKLDAVVSEFTSATGQGIECTVTLSSDKYRVVIGNKSWLNEHKIRLPSSLANDQMTQERAGRTTVLVAMNGSFVGFIALADTIKPEAAATVAKLQQMGIQVAMVTGDQPLVAQVIASECGIHDVHAGISPSGKTKIVTTMQQQGHSVAMIGDGINDSPALAQSDLGIALVSGTDIAMEAADMVLMRGDLTDVVAAVDLCRTIFRRIRYNFAWACIYNLLGVPFAMGIFLPWGLHLHPMMAGLLMAFSSVSVVASSLLLNTWRKPEVDGSSRSSSYGRTGGISGLLFGLGGSVQDLWSRIVSTENGRRRMRRGSSAGAGGYTRVGLSEDEEAEMDRFV</sequence>
<keyword evidence="12" id="KW-1278">Translocase</keyword>
<dbReference type="FunFam" id="3.30.70.100:FF:000001">
    <property type="entry name" value="ATPase copper transporting beta"/>
    <property type="match status" value="3"/>
</dbReference>
<keyword evidence="13 19" id="KW-1133">Transmembrane helix</keyword>
<dbReference type="Gene3D" id="3.30.70.100">
    <property type="match status" value="3"/>
</dbReference>
<dbReference type="GO" id="GO:0043682">
    <property type="term" value="F:P-type divalent copper transporter activity"/>
    <property type="evidence" value="ECO:0007669"/>
    <property type="project" value="TreeGrafter"/>
</dbReference>
<evidence type="ECO:0000256" key="18">
    <source>
        <dbReference type="SAM" id="MobiDB-lite"/>
    </source>
</evidence>
<evidence type="ECO:0000256" key="6">
    <source>
        <dbReference type="ARBA" id="ARBA00022723"/>
    </source>
</evidence>
<keyword evidence="8" id="KW-0547">Nucleotide-binding</keyword>
<feature type="region of interest" description="Disordered" evidence="18">
    <location>
        <begin position="164"/>
        <end position="190"/>
    </location>
</feature>
<evidence type="ECO:0000313" key="22">
    <source>
        <dbReference type="Proteomes" id="UP000823405"/>
    </source>
</evidence>
<dbReference type="PRINTS" id="PR00119">
    <property type="entry name" value="CATATPASE"/>
</dbReference>
<evidence type="ECO:0000256" key="7">
    <source>
        <dbReference type="ARBA" id="ARBA00022737"/>
    </source>
</evidence>
<dbReference type="CDD" id="cd02094">
    <property type="entry name" value="P-type_ATPase_Cu-like"/>
    <property type="match status" value="1"/>
</dbReference>
<dbReference type="PANTHER" id="PTHR43520:SF8">
    <property type="entry name" value="P-TYPE CU(+) TRANSPORTER"/>
    <property type="match status" value="1"/>
</dbReference>
<evidence type="ECO:0000256" key="9">
    <source>
        <dbReference type="ARBA" id="ARBA00022796"/>
    </source>
</evidence>
<evidence type="ECO:0000313" key="21">
    <source>
        <dbReference type="EMBL" id="KAG0305325.1"/>
    </source>
</evidence>
<comment type="caution">
    <text evidence="21">The sequence shown here is derived from an EMBL/GenBank/DDBJ whole genome shotgun (WGS) entry which is preliminary data.</text>
</comment>
<feature type="compositionally biased region" description="Polar residues" evidence="18">
    <location>
        <begin position="35"/>
        <end position="46"/>
    </location>
</feature>
<dbReference type="GO" id="GO:0140581">
    <property type="term" value="F:P-type monovalent copper transporter activity"/>
    <property type="evidence" value="ECO:0007669"/>
    <property type="project" value="UniProtKB-EC"/>
</dbReference>
<feature type="domain" description="HMA" evidence="20">
    <location>
        <begin position="282"/>
        <end position="348"/>
    </location>
</feature>
<dbReference type="Proteomes" id="UP000823405">
    <property type="component" value="Unassembled WGS sequence"/>
</dbReference>
<gene>
    <name evidence="21" type="ORF">BGZ97_001145</name>
</gene>
<dbReference type="InterPro" id="IPR017969">
    <property type="entry name" value="Heavy-metal-associated_CS"/>
</dbReference>
<feature type="domain" description="HMA" evidence="20">
    <location>
        <begin position="48"/>
        <end position="114"/>
    </location>
</feature>
<dbReference type="NCBIfam" id="TIGR00003">
    <property type="entry name" value="copper ion binding protein"/>
    <property type="match status" value="3"/>
</dbReference>
<feature type="domain" description="HMA" evidence="20">
    <location>
        <begin position="208"/>
        <end position="274"/>
    </location>
</feature>
<dbReference type="EC" id="7.2.2.8" evidence="3"/>
<comment type="subcellular location">
    <subcellularLocation>
        <location evidence="1">Endomembrane system</location>
        <topology evidence="1">Multi-pass membrane protein</topology>
    </subcellularLocation>
</comment>
<dbReference type="GO" id="GO:0012505">
    <property type="term" value="C:endomembrane system"/>
    <property type="evidence" value="ECO:0007669"/>
    <property type="project" value="UniProtKB-SubCell"/>
</dbReference>
<feature type="compositionally biased region" description="Low complexity" evidence="18">
    <location>
        <begin position="761"/>
        <end position="771"/>
    </location>
</feature>
<evidence type="ECO:0000256" key="15">
    <source>
        <dbReference type="ARBA" id="ARBA00023065"/>
    </source>
</evidence>
<dbReference type="SFLD" id="SFLDS00003">
    <property type="entry name" value="Haloacid_Dehalogenase"/>
    <property type="match status" value="1"/>
</dbReference>
<dbReference type="SFLD" id="SFLDF00027">
    <property type="entry name" value="p-type_atpase"/>
    <property type="match status" value="1"/>
</dbReference>
<evidence type="ECO:0000256" key="2">
    <source>
        <dbReference type="ARBA" id="ARBA00006024"/>
    </source>
</evidence>
<keyword evidence="5 19" id="KW-0812">Transmembrane</keyword>
<dbReference type="AlphaFoldDB" id="A0A9P6QX78"/>
<keyword evidence="10" id="KW-0067">ATP-binding</keyword>
<reference evidence="21" key="1">
    <citation type="journal article" date="2020" name="Fungal Divers.">
        <title>Resolving the Mortierellaceae phylogeny through synthesis of multi-gene phylogenetics and phylogenomics.</title>
        <authorList>
            <person name="Vandepol N."/>
            <person name="Liber J."/>
            <person name="Desiro A."/>
            <person name="Na H."/>
            <person name="Kennedy M."/>
            <person name="Barry K."/>
            <person name="Grigoriev I.V."/>
            <person name="Miller A.N."/>
            <person name="O'Donnell K."/>
            <person name="Stajich J.E."/>
            <person name="Bonito G."/>
        </authorList>
    </citation>
    <scope>NUCLEOTIDE SEQUENCE</scope>
    <source>
        <strain evidence="21">NVP60</strain>
    </source>
</reference>
<dbReference type="SFLD" id="SFLDG00002">
    <property type="entry name" value="C1.7:_P-type_atpase_like"/>
    <property type="match status" value="1"/>
</dbReference>
<keyword evidence="22" id="KW-1185">Reference proteome</keyword>
<feature type="transmembrane region" description="Helical" evidence="19">
    <location>
        <begin position="638"/>
        <end position="660"/>
    </location>
</feature>
<dbReference type="InterPro" id="IPR006122">
    <property type="entry name" value="HMA_Cu_ion-bd"/>
</dbReference>
<dbReference type="Gene3D" id="3.40.1110.10">
    <property type="entry name" value="Calcium-transporting ATPase, cytoplasmic domain N"/>
    <property type="match status" value="2"/>
</dbReference>
<dbReference type="Gene3D" id="1.20.1110.10">
    <property type="entry name" value="Calcium-transporting ATPase, transmembrane domain"/>
    <property type="match status" value="2"/>
</dbReference>
<dbReference type="SUPFAM" id="SSF81665">
    <property type="entry name" value="Calcium ATPase, transmembrane domain M"/>
    <property type="match status" value="1"/>
</dbReference>
<dbReference type="GO" id="GO:0016887">
    <property type="term" value="F:ATP hydrolysis activity"/>
    <property type="evidence" value="ECO:0007669"/>
    <property type="project" value="InterPro"/>
</dbReference>
<keyword evidence="7" id="KW-0677">Repeat</keyword>
<keyword evidence="9" id="KW-0187">Copper transport</keyword>
<dbReference type="InterPro" id="IPR018303">
    <property type="entry name" value="ATPase_P-typ_P_site"/>
</dbReference>
<evidence type="ECO:0000256" key="4">
    <source>
        <dbReference type="ARBA" id="ARBA00022448"/>
    </source>
</evidence>
<dbReference type="Gene3D" id="3.40.50.1000">
    <property type="entry name" value="HAD superfamily/HAD-like"/>
    <property type="match status" value="2"/>
</dbReference>
<feature type="region of interest" description="Disordered" evidence="18">
    <location>
        <begin position="29"/>
        <end position="49"/>
    </location>
</feature>
<dbReference type="InterPro" id="IPR044492">
    <property type="entry name" value="P_typ_ATPase_HD_dom"/>
</dbReference>
<dbReference type="SUPFAM" id="SSF81653">
    <property type="entry name" value="Calcium ATPase, transduction domain A"/>
    <property type="match status" value="1"/>
</dbReference>
<feature type="transmembrane region" description="Helical" evidence="19">
    <location>
        <begin position="373"/>
        <end position="393"/>
    </location>
</feature>
<evidence type="ECO:0000256" key="13">
    <source>
        <dbReference type="ARBA" id="ARBA00022989"/>
    </source>
</evidence>
<evidence type="ECO:0000256" key="14">
    <source>
        <dbReference type="ARBA" id="ARBA00023008"/>
    </source>
</evidence>
<evidence type="ECO:0000256" key="10">
    <source>
        <dbReference type="ARBA" id="ARBA00022840"/>
    </source>
</evidence>
<evidence type="ECO:0000256" key="5">
    <source>
        <dbReference type="ARBA" id="ARBA00022692"/>
    </source>
</evidence>
<dbReference type="InterPro" id="IPR001757">
    <property type="entry name" value="P_typ_ATPase"/>
</dbReference>
<dbReference type="GO" id="GO:0055070">
    <property type="term" value="P:copper ion homeostasis"/>
    <property type="evidence" value="ECO:0007669"/>
    <property type="project" value="TreeGrafter"/>
</dbReference>
<feature type="transmembrane region" description="Helical" evidence="19">
    <location>
        <begin position="1037"/>
        <end position="1060"/>
    </location>
</feature>
<evidence type="ECO:0000256" key="8">
    <source>
        <dbReference type="ARBA" id="ARBA00022741"/>
    </source>
</evidence>
<dbReference type="PROSITE" id="PS01047">
    <property type="entry name" value="HMA_1"/>
    <property type="match status" value="3"/>
</dbReference>
<dbReference type="FunFam" id="2.70.150.10:FF:000002">
    <property type="entry name" value="Copper-transporting ATPase 1, putative"/>
    <property type="match status" value="1"/>
</dbReference>
<dbReference type="CDD" id="cd00371">
    <property type="entry name" value="HMA"/>
    <property type="match status" value="3"/>
</dbReference>
<evidence type="ECO:0000256" key="17">
    <source>
        <dbReference type="ARBA" id="ARBA00080126"/>
    </source>
</evidence>
<dbReference type="Pfam" id="PF00702">
    <property type="entry name" value="Hydrolase"/>
    <property type="match status" value="1"/>
</dbReference>
<accession>A0A9P6QX78</accession>
<dbReference type="PANTHER" id="PTHR43520">
    <property type="entry name" value="ATP7, ISOFORM B"/>
    <property type="match status" value="1"/>
</dbReference>
<evidence type="ECO:0000256" key="12">
    <source>
        <dbReference type="ARBA" id="ARBA00022967"/>
    </source>
</evidence>
<dbReference type="GO" id="GO:0005507">
    <property type="term" value="F:copper ion binding"/>
    <property type="evidence" value="ECO:0007669"/>
    <property type="project" value="InterPro"/>
</dbReference>
<dbReference type="PRINTS" id="PR00942">
    <property type="entry name" value="CUATPASEI"/>
</dbReference>
<dbReference type="InterPro" id="IPR023214">
    <property type="entry name" value="HAD_sf"/>
</dbReference>
<protein>
    <recommendedName>
        <fullName evidence="3">P-type Cu(+) transporter</fullName>
        <ecNumber evidence="3">7.2.2.8</ecNumber>
    </recommendedName>
    <alternativeName>
        <fullName evidence="17">Cu(2+)-ATPase</fullName>
    </alternativeName>
</protein>
<dbReference type="NCBIfam" id="TIGR01494">
    <property type="entry name" value="ATPase_P-type"/>
    <property type="match status" value="2"/>
</dbReference>
<dbReference type="InterPro" id="IPR006121">
    <property type="entry name" value="HMA_dom"/>
</dbReference>
<dbReference type="PROSITE" id="PS50846">
    <property type="entry name" value="HMA_2"/>
    <property type="match status" value="3"/>
</dbReference>
<keyword evidence="15" id="KW-0406">Ion transport</keyword>
<organism evidence="21 22">
    <name type="scientific">Linnemannia gamsii</name>
    <dbReference type="NCBI Taxonomy" id="64522"/>
    <lineage>
        <taxon>Eukaryota</taxon>
        <taxon>Fungi</taxon>
        <taxon>Fungi incertae sedis</taxon>
        <taxon>Mucoromycota</taxon>
        <taxon>Mortierellomycotina</taxon>
        <taxon>Mortierellomycetes</taxon>
        <taxon>Mortierellales</taxon>
        <taxon>Mortierellaceae</taxon>
        <taxon>Linnemannia</taxon>
    </lineage>
</organism>
<keyword evidence="14" id="KW-0186">Copper</keyword>
<dbReference type="EMBL" id="JAAAIN010001225">
    <property type="protein sequence ID" value="KAG0305325.1"/>
    <property type="molecule type" value="Genomic_DNA"/>
</dbReference>
<dbReference type="Pfam" id="PF00122">
    <property type="entry name" value="E1-E2_ATPase"/>
    <property type="match status" value="1"/>
</dbReference>
<dbReference type="Pfam" id="PF00403">
    <property type="entry name" value="HMA"/>
    <property type="match status" value="3"/>
</dbReference>